<dbReference type="Proteomes" id="UP001501302">
    <property type="component" value="Unassembled WGS sequence"/>
</dbReference>
<reference evidence="2" key="1">
    <citation type="journal article" date="2019" name="Int. J. Syst. Evol. Microbiol.">
        <title>The Global Catalogue of Microorganisms (GCM) 10K type strain sequencing project: providing services to taxonomists for standard genome sequencing and annotation.</title>
        <authorList>
            <consortium name="The Broad Institute Genomics Platform"/>
            <consortium name="The Broad Institute Genome Sequencing Center for Infectious Disease"/>
            <person name="Wu L."/>
            <person name="Ma J."/>
        </authorList>
    </citation>
    <scope>NUCLEOTIDE SEQUENCE [LARGE SCALE GENOMIC DNA]</scope>
    <source>
        <strain evidence="2">JCM 18285</strain>
    </source>
</reference>
<dbReference type="EMBL" id="BAABJJ010000044">
    <property type="protein sequence ID" value="GAA4955389.1"/>
    <property type="molecule type" value="Genomic_DNA"/>
</dbReference>
<name>A0ABP9GWV8_9FLAO</name>
<dbReference type="RefSeq" id="WP_345193747.1">
    <property type="nucleotide sequence ID" value="NZ_BAABJJ010000044.1"/>
</dbReference>
<sequence>MKEHPEIQKQHRLSQVYLKKFGHQHEGEWMVSVMKLGSEKTENVKVSEFTAEVNIFDLPFKDFETRRHFETLSGIIENDYNRLINNINNQKQLTPKDKDLLNNFVPNILCRTSHFRNFLESLIHDLKVRKKLFEEITLFQEDNTTETLLEILKPETHLNVVIGTLMNHLVYIFRSFKKVILKCPNDYGWLTSDNPVFIDFQNSEEDWILPIESEIYLPLSKDYCLFMFNENSKKKSNPLRNLKRDKVNKLDFKTFDKIAQRIGRNLDEYLIFYERYEPTKIRE</sequence>
<proteinExistence type="predicted"/>
<comment type="caution">
    <text evidence="1">The sequence shown here is derived from an EMBL/GenBank/DDBJ whole genome shotgun (WGS) entry which is preliminary data.</text>
</comment>
<organism evidence="1 2">
    <name type="scientific">Algibacter agarivorans</name>
    <dbReference type="NCBI Taxonomy" id="1109741"/>
    <lineage>
        <taxon>Bacteria</taxon>
        <taxon>Pseudomonadati</taxon>
        <taxon>Bacteroidota</taxon>
        <taxon>Flavobacteriia</taxon>
        <taxon>Flavobacteriales</taxon>
        <taxon>Flavobacteriaceae</taxon>
        <taxon>Algibacter</taxon>
    </lineage>
</organism>
<accession>A0ABP9GWV8</accession>
<keyword evidence="2" id="KW-1185">Reference proteome</keyword>
<evidence type="ECO:0000313" key="2">
    <source>
        <dbReference type="Proteomes" id="UP001501302"/>
    </source>
</evidence>
<dbReference type="InterPro" id="IPR025332">
    <property type="entry name" value="DUF4238"/>
</dbReference>
<evidence type="ECO:0008006" key="3">
    <source>
        <dbReference type="Google" id="ProtNLM"/>
    </source>
</evidence>
<protein>
    <recommendedName>
        <fullName evidence="3">DUF4238 domain-containing protein</fullName>
    </recommendedName>
</protein>
<evidence type="ECO:0000313" key="1">
    <source>
        <dbReference type="EMBL" id="GAA4955389.1"/>
    </source>
</evidence>
<gene>
    <name evidence="1" type="ORF">GCM10023314_31390</name>
</gene>
<dbReference type="Pfam" id="PF14022">
    <property type="entry name" value="DUF4238"/>
    <property type="match status" value="1"/>
</dbReference>